<evidence type="ECO:0000313" key="3">
    <source>
        <dbReference type="Proteomes" id="UP000013911"/>
    </source>
</evidence>
<dbReference type="InterPro" id="IPR010499">
    <property type="entry name" value="AraC_E-bd"/>
</dbReference>
<dbReference type="InterPro" id="IPR029441">
    <property type="entry name" value="Cass2"/>
</dbReference>
<dbReference type="Proteomes" id="UP000013911">
    <property type="component" value="Unassembled WGS sequence"/>
</dbReference>
<dbReference type="SUPFAM" id="SSF55136">
    <property type="entry name" value="Probable bacterial effector-binding domain"/>
    <property type="match status" value="1"/>
</dbReference>
<name>R7Z7Z6_LYSSH</name>
<evidence type="ECO:0000259" key="1">
    <source>
        <dbReference type="SMART" id="SM00871"/>
    </source>
</evidence>
<dbReference type="RefSeq" id="WP_010861398.1">
    <property type="nucleotide sequence ID" value="NZ_KB933419.1"/>
</dbReference>
<dbReference type="Pfam" id="PF14526">
    <property type="entry name" value="Cass2"/>
    <property type="match status" value="1"/>
</dbReference>
<gene>
    <name evidence="2" type="ORF">H131_22521</name>
</gene>
<dbReference type="HOGENOM" id="CLU_1658672_0_0_9"/>
<dbReference type="eggNOG" id="COG3708">
    <property type="taxonomic scope" value="Bacteria"/>
</dbReference>
<dbReference type="InterPro" id="IPR053182">
    <property type="entry name" value="YobU-like_regulator"/>
</dbReference>
<dbReference type="SMART" id="SM00871">
    <property type="entry name" value="AraC_E_bind"/>
    <property type="match status" value="1"/>
</dbReference>
<dbReference type="AlphaFoldDB" id="R7Z7Z6"/>
<dbReference type="OrthoDB" id="2734147at2"/>
<sequence>MLLPDIKIVSRQEMKLIGFSSKASLNDDIQFNIVKNLREKILNHFSQIKQRISDSIFLIQIYEEVEWTPDTPYTHIVAVEVEDFSFIPKGMLTHTIPKGEFLIFKHQGIEEDVDSTYISINEWLENNNYDTLRPFDMEQWLDLKSLSNSGNIIKIYIPL</sequence>
<accession>R7Z7Z6</accession>
<organism evidence="2 3">
    <name type="scientific">Lysinibacillus sphaericus OT4b.31</name>
    <dbReference type="NCBI Taxonomy" id="1285586"/>
    <lineage>
        <taxon>Bacteria</taxon>
        <taxon>Bacillati</taxon>
        <taxon>Bacillota</taxon>
        <taxon>Bacilli</taxon>
        <taxon>Bacillales</taxon>
        <taxon>Bacillaceae</taxon>
        <taxon>Lysinibacillus</taxon>
    </lineage>
</organism>
<dbReference type="PATRIC" id="fig|1285586.5.peg.4694"/>
<dbReference type="InterPro" id="IPR011256">
    <property type="entry name" value="Reg_factor_effector_dom_sf"/>
</dbReference>
<dbReference type="Gene3D" id="3.20.80.10">
    <property type="entry name" value="Regulatory factor, effector binding domain"/>
    <property type="match status" value="1"/>
</dbReference>
<dbReference type="EMBL" id="AQPX01000044">
    <property type="protein sequence ID" value="EON70233.1"/>
    <property type="molecule type" value="Genomic_DNA"/>
</dbReference>
<comment type="caution">
    <text evidence="2">The sequence shown here is derived from an EMBL/GenBank/DDBJ whole genome shotgun (WGS) entry which is preliminary data.</text>
</comment>
<dbReference type="PANTHER" id="PTHR36444">
    <property type="entry name" value="TRANSCRIPTIONAL REGULATOR PROTEIN YOBU-RELATED"/>
    <property type="match status" value="1"/>
</dbReference>
<evidence type="ECO:0000313" key="2">
    <source>
        <dbReference type="EMBL" id="EON70233.1"/>
    </source>
</evidence>
<feature type="domain" description="AraC effector-binding" evidence="1">
    <location>
        <begin position="4"/>
        <end position="159"/>
    </location>
</feature>
<reference evidence="2 3" key="1">
    <citation type="submission" date="2013-04" db="EMBL/GenBank/DDBJ databases">
        <title>Draft genome of the heavy metal tolerant bacterium Lysinibacillus sphaericus strain OT4b.31.</title>
        <authorList>
            <person name="Pena-Montenegro T.D."/>
            <person name="Dussan J."/>
        </authorList>
    </citation>
    <scope>NUCLEOTIDE SEQUENCE [LARGE SCALE GENOMIC DNA]</scope>
    <source>
        <strain evidence="2 3">OT4b.31</strain>
    </source>
</reference>
<dbReference type="PANTHER" id="PTHR36444:SF2">
    <property type="entry name" value="TRANSCRIPTIONAL REGULATOR PROTEIN YOBU-RELATED"/>
    <property type="match status" value="1"/>
</dbReference>
<protein>
    <submittedName>
        <fullName evidence="2">Transcription activator effector binding protein</fullName>
    </submittedName>
</protein>
<proteinExistence type="predicted"/>